<dbReference type="GO" id="GO:0000139">
    <property type="term" value="C:Golgi membrane"/>
    <property type="evidence" value="ECO:0007669"/>
    <property type="project" value="UniProtKB-SubCell"/>
</dbReference>
<name>A0A673W9J6_SALTR</name>
<evidence type="ECO:0000256" key="3">
    <source>
        <dbReference type="ARBA" id="ARBA00022679"/>
    </source>
</evidence>
<gene>
    <name evidence="17" type="primary">ZDHHC9</name>
    <name evidence="17" type="synonym">zdhhc9</name>
</gene>
<evidence type="ECO:0000256" key="1">
    <source>
        <dbReference type="ARBA" id="ARBA00004477"/>
    </source>
</evidence>
<dbReference type="Proteomes" id="UP000472277">
    <property type="component" value="Chromosome 13"/>
</dbReference>
<keyword evidence="11 14" id="KW-0012">Acyltransferase</keyword>
<keyword evidence="8 14" id="KW-0472">Membrane</keyword>
<dbReference type="InterPro" id="IPR001594">
    <property type="entry name" value="Palmitoyltrfase_DHHC"/>
</dbReference>
<keyword evidence="5" id="KW-0256">Endoplasmic reticulum</keyword>
<keyword evidence="3 14" id="KW-0808">Transferase</keyword>
<evidence type="ECO:0000313" key="18">
    <source>
        <dbReference type="Proteomes" id="UP000472277"/>
    </source>
</evidence>
<evidence type="ECO:0000256" key="14">
    <source>
        <dbReference type="RuleBase" id="RU079119"/>
    </source>
</evidence>
<feature type="transmembrane region" description="Helical" evidence="14">
    <location>
        <begin position="206"/>
        <end position="229"/>
    </location>
</feature>
<sequence>MIARKVRKWEKLPGKNTFCCDGRVMMARQKGVFYLTVFLIVGTCSLFFAFECPYLAIHLSPAIPVFAIVLFLFVMALLLRTSFSDPGVLPRALPEEATFIEMEIEAANGNVPAGQRPPPRIRNVQINGQIVKLKYCYTCKIFRPPRASHCSICDNCVDRFDHHCPWVGNCVGKRNYRYFYLFTLSLSLLTIYIFTFAIVHVVMREYGLLVCFFTLWSVVGLTGFHSYLISLNQTTNEDIKGSWSGKNRLQNPYSHKNIVKNCCEVLCGPAYPSVLDRRGLTQDDLPVPASTATQTPLIPNEHTPDDAKPSIADSAIAHAEKRSPSPKEKSPTPAKVPPLASPETDVEASIIIAKEKAL</sequence>
<dbReference type="PROSITE" id="PS50216">
    <property type="entry name" value="DHHC"/>
    <property type="match status" value="1"/>
</dbReference>
<dbReference type="InterPro" id="IPR039859">
    <property type="entry name" value="PFA4/ZDH16/20/ERF2-like"/>
</dbReference>
<dbReference type="GO" id="GO:0019706">
    <property type="term" value="F:protein-cysteine S-palmitoyltransferase activity"/>
    <property type="evidence" value="ECO:0007669"/>
    <property type="project" value="UniProtKB-EC"/>
</dbReference>
<keyword evidence="10" id="KW-0449">Lipoprotein</keyword>
<evidence type="ECO:0000256" key="8">
    <source>
        <dbReference type="ARBA" id="ARBA00023136"/>
    </source>
</evidence>
<comment type="similarity">
    <text evidence="12">Belongs to the DHHC palmitoyltransferase family. ERF2/ZDHHC9 subfamily.</text>
</comment>
<dbReference type="GeneTree" id="ENSGT00940000159999"/>
<dbReference type="Pfam" id="PF01529">
    <property type="entry name" value="DHHC"/>
    <property type="match status" value="1"/>
</dbReference>
<accession>A0A673W9J6</accession>
<evidence type="ECO:0000256" key="11">
    <source>
        <dbReference type="ARBA" id="ARBA00023315"/>
    </source>
</evidence>
<feature type="transmembrane region" description="Helical" evidence="14">
    <location>
        <begin position="56"/>
        <end position="79"/>
    </location>
</feature>
<reference evidence="17" key="2">
    <citation type="submission" date="2025-09" db="UniProtKB">
        <authorList>
            <consortium name="Ensembl"/>
        </authorList>
    </citation>
    <scope>IDENTIFICATION</scope>
</reference>
<keyword evidence="6 14" id="KW-1133">Transmembrane helix</keyword>
<dbReference type="Ensembl" id="ENSSTUT00000009423.1">
    <property type="protein sequence ID" value="ENSSTUP00000008799.1"/>
    <property type="gene ID" value="ENSSTUG00000004365.1"/>
</dbReference>
<evidence type="ECO:0000256" key="12">
    <source>
        <dbReference type="ARBA" id="ARBA00023463"/>
    </source>
</evidence>
<feature type="region of interest" description="Disordered" evidence="15">
    <location>
        <begin position="285"/>
        <end position="347"/>
    </location>
</feature>
<evidence type="ECO:0000256" key="9">
    <source>
        <dbReference type="ARBA" id="ARBA00023139"/>
    </source>
</evidence>
<keyword evidence="18" id="KW-1185">Reference proteome</keyword>
<keyword evidence="4 14" id="KW-0812">Transmembrane</keyword>
<dbReference type="EC" id="2.3.1.225" evidence="14"/>
<dbReference type="GO" id="GO:0005789">
    <property type="term" value="C:endoplasmic reticulum membrane"/>
    <property type="evidence" value="ECO:0007669"/>
    <property type="project" value="UniProtKB-SubCell"/>
</dbReference>
<dbReference type="PANTHER" id="PTHR22883">
    <property type="entry name" value="ZINC FINGER DHHC DOMAIN CONTAINING PROTEIN"/>
    <property type="match status" value="1"/>
</dbReference>
<feature type="compositionally biased region" description="Basic and acidic residues" evidence="15">
    <location>
        <begin position="318"/>
        <end position="330"/>
    </location>
</feature>
<feature type="domain" description="Palmitoyltransferase DHHC" evidence="16">
    <location>
        <begin position="132"/>
        <end position="202"/>
    </location>
</feature>
<dbReference type="AlphaFoldDB" id="A0A673W9J6"/>
<evidence type="ECO:0000313" key="17">
    <source>
        <dbReference type="Ensembl" id="ENSSTUP00000008799.1"/>
    </source>
</evidence>
<reference evidence="17" key="1">
    <citation type="submission" date="2025-08" db="UniProtKB">
        <authorList>
            <consortium name="Ensembl"/>
        </authorList>
    </citation>
    <scope>IDENTIFICATION</scope>
</reference>
<feature type="transmembrane region" description="Helical" evidence="14">
    <location>
        <begin position="178"/>
        <end position="200"/>
    </location>
</feature>
<comment type="subcellular location">
    <subcellularLocation>
        <location evidence="1">Endoplasmic reticulum membrane</location>
        <topology evidence="1">Multi-pass membrane protein</topology>
    </subcellularLocation>
    <subcellularLocation>
        <location evidence="2">Golgi apparatus membrane</location>
        <topology evidence="2">Multi-pass membrane protein</topology>
    </subcellularLocation>
</comment>
<evidence type="ECO:0000256" key="13">
    <source>
        <dbReference type="ARBA" id="ARBA00047790"/>
    </source>
</evidence>
<evidence type="ECO:0000256" key="15">
    <source>
        <dbReference type="SAM" id="MobiDB-lite"/>
    </source>
</evidence>
<evidence type="ECO:0000256" key="7">
    <source>
        <dbReference type="ARBA" id="ARBA00023034"/>
    </source>
</evidence>
<evidence type="ECO:0000259" key="16">
    <source>
        <dbReference type="Pfam" id="PF01529"/>
    </source>
</evidence>
<protein>
    <recommendedName>
        <fullName evidence="14">Palmitoyltransferase</fullName>
        <ecNumber evidence="14">2.3.1.225</ecNumber>
    </recommendedName>
</protein>
<feature type="transmembrane region" description="Helical" evidence="14">
    <location>
        <begin position="32"/>
        <end position="50"/>
    </location>
</feature>
<comment type="catalytic activity">
    <reaction evidence="13">
        <text>L-cysteinyl-[protein] + hexadecanoyl-CoA = S-hexadecanoyl-L-cysteinyl-[protein] + CoA</text>
        <dbReference type="Rhea" id="RHEA:36683"/>
        <dbReference type="Rhea" id="RHEA-COMP:10131"/>
        <dbReference type="Rhea" id="RHEA-COMP:11032"/>
        <dbReference type="ChEBI" id="CHEBI:29950"/>
        <dbReference type="ChEBI" id="CHEBI:57287"/>
        <dbReference type="ChEBI" id="CHEBI:57379"/>
        <dbReference type="ChEBI" id="CHEBI:74151"/>
        <dbReference type="EC" id="2.3.1.225"/>
    </reaction>
    <physiologicalReaction direction="left-to-right" evidence="13">
        <dbReference type="Rhea" id="RHEA:36684"/>
    </physiologicalReaction>
</comment>
<evidence type="ECO:0000256" key="5">
    <source>
        <dbReference type="ARBA" id="ARBA00022824"/>
    </source>
</evidence>
<organism evidence="17 18">
    <name type="scientific">Salmo trutta</name>
    <name type="common">Brown trout</name>
    <dbReference type="NCBI Taxonomy" id="8032"/>
    <lineage>
        <taxon>Eukaryota</taxon>
        <taxon>Metazoa</taxon>
        <taxon>Chordata</taxon>
        <taxon>Craniata</taxon>
        <taxon>Vertebrata</taxon>
        <taxon>Euteleostomi</taxon>
        <taxon>Actinopterygii</taxon>
        <taxon>Neopterygii</taxon>
        <taxon>Teleostei</taxon>
        <taxon>Protacanthopterygii</taxon>
        <taxon>Salmoniformes</taxon>
        <taxon>Salmonidae</taxon>
        <taxon>Salmoninae</taxon>
        <taxon>Salmo</taxon>
    </lineage>
</organism>
<comment type="domain">
    <text evidence="14">The DHHC domain is required for palmitoyltransferase activity.</text>
</comment>
<evidence type="ECO:0000256" key="10">
    <source>
        <dbReference type="ARBA" id="ARBA00023288"/>
    </source>
</evidence>
<keyword evidence="9" id="KW-0564">Palmitate</keyword>
<evidence type="ECO:0000256" key="6">
    <source>
        <dbReference type="ARBA" id="ARBA00022989"/>
    </source>
</evidence>
<proteinExistence type="inferred from homology"/>
<evidence type="ECO:0000256" key="2">
    <source>
        <dbReference type="ARBA" id="ARBA00004653"/>
    </source>
</evidence>
<keyword evidence="7" id="KW-0333">Golgi apparatus</keyword>
<evidence type="ECO:0000256" key="4">
    <source>
        <dbReference type="ARBA" id="ARBA00022692"/>
    </source>
</evidence>
<dbReference type="PANTHER" id="PTHR22883:SF71">
    <property type="entry name" value="PALMITOYLTRANSFERASE ZDHHC9"/>
    <property type="match status" value="1"/>
</dbReference>
<dbReference type="GO" id="GO:0006612">
    <property type="term" value="P:protein targeting to membrane"/>
    <property type="evidence" value="ECO:0007669"/>
    <property type="project" value="TreeGrafter"/>
</dbReference>